<name>A0A1L7X196_9HELO</name>
<keyword evidence="2" id="KW-1185">Reference proteome</keyword>
<sequence length="502" mass="57232">MSRSEVKGKAIHISYLCKMSNRLKCDFRTPSCGPCIRAQMPCSGYRDTQRLRIRNESNEVKRKAIVKRSPPVAVPRSLPLGLEVQARNAFFLNYVTGTLKSWDFLKQFSNHSGMPNHLRLSIDAVSLAYLSHQVYSGAAMALARERYISALRQMNKTLQCQISATDETALLSSLLLDLYEKITNFEPQGYDQSWTSHVNGALTLVKLRGLRTFQEPWELRVLARLSTNLLISCVASEAEVPQHLIEVRAYCGERLNANDPKWRLSDVMVCYANLRSHVSRGDMALEEQIYLGIELDSRLRTLTFEMPPEWRYETTHASTTNFETVWESRIDKYPDRQVTQTWNVCRLVRILLNEPVLEYCTSSSGGFKTASSNSMLVTMAKANIEALSEEICASVSQYLECHCQPAWKQPSPNVDIIHRKTTHAHTPAEKLDCYTLIFPLYIVGRSKYTSVDMKLWIVKQLQHMGIHFDIRNAGLVGRTLELGWNVDPWKIYAMLGSYAFVA</sequence>
<dbReference type="STRING" id="576137.A0A1L7X196"/>
<gene>
    <name evidence="1" type="ORF">PAC_08682</name>
</gene>
<evidence type="ECO:0000313" key="2">
    <source>
        <dbReference type="Proteomes" id="UP000184330"/>
    </source>
</evidence>
<reference evidence="1 2" key="1">
    <citation type="submission" date="2016-03" db="EMBL/GenBank/DDBJ databases">
        <authorList>
            <person name="Ploux O."/>
        </authorList>
    </citation>
    <scope>NUCLEOTIDE SEQUENCE [LARGE SCALE GENOMIC DNA]</scope>
    <source>
        <strain evidence="1 2">UAMH 11012</strain>
    </source>
</reference>
<accession>A0A1L7X196</accession>
<dbReference type="OrthoDB" id="5429770at2759"/>
<dbReference type="PANTHER" id="PTHR38791:SF1">
    <property type="entry name" value="TRANSCRIPTION FACTOR, PUTATIVE-RELATED"/>
    <property type="match status" value="1"/>
</dbReference>
<dbReference type="AlphaFoldDB" id="A0A1L7X196"/>
<organism evidence="1 2">
    <name type="scientific">Phialocephala subalpina</name>
    <dbReference type="NCBI Taxonomy" id="576137"/>
    <lineage>
        <taxon>Eukaryota</taxon>
        <taxon>Fungi</taxon>
        <taxon>Dikarya</taxon>
        <taxon>Ascomycota</taxon>
        <taxon>Pezizomycotina</taxon>
        <taxon>Leotiomycetes</taxon>
        <taxon>Helotiales</taxon>
        <taxon>Mollisiaceae</taxon>
        <taxon>Phialocephala</taxon>
        <taxon>Phialocephala fortinii species complex</taxon>
    </lineage>
</organism>
<protein>
    <submittedName>
        <fullName evidence="1">Related to C6 transcription factor</fullName>
    </submittedName>
</protein>
<dbReference type="Proteomes" id="UP000184330">
    <property type="component" value="Unassembled WGS sequence"/>
</dbReference>
<dbReference type="InterPro" id="IPR053175">
    <property type="entry name" value="DHMBA_Reg_Transcription_Factor"/>
</dbReference>
<proteinExistence type="predicted"/>
<evidence type="ECO:0000313" key="1">
    <source>
        <dbReference type="EMBL" id="CZR58790.1"/>
    </source>
</evidence>
<dbReference type="EMBL" id="FJOG01000012">
    <property type="protein sequence ID" value="CZR58790.1"/>
    <property type="molecule type" value="Genomic_DNA"/>
</dbReference>
<dbReference type="PANTHER" id="PTHR38791">
    <property type="entry name" value="ZN(II)2CYS6 TRANSCRIPTION FACTOR (EUROFUNG)-RELATED-RELATED"/>
    <property type="match status" value="1"/>
</dbReference>